<organism evidence="2 3">
    <name type="scientific">Roseburia yibonii</name>
    <dbReference type="NCBI Taxonomy" id="2763063"/>
    <lineage>
        <taxon>Bacteria</taxon>
        <taxon>Bacillati</taxon>
        <taxon>Bacillota</taxon>
        <taxon>Clostridia</taxon>
        <taxon>Lachnospirales</taxon>
        <taxon>Lachnospiraceae</taxon>
        <taxon>Roseburia</taxon>
    </lineage>
</organism>
<dbReference type="PANTHER" id="PTHR33678">
    <property type="entry name" value="BLL1576 PROTEIN"/>
    <property type="match status" value="1"/>
</dbReference>
<dbReference type="EMBL" id="JACOQH010000006">
    <property type="protein sequence ID" value="MBC5754148.1"/>
    <property type="molecule type" value="Genomic_DNA"/>
</dbReference>
<name>A0ABR7IB21_9FIRM</name>
<dbReference type="Proteomes" id="UP000621540">
    <property type="component" value="Unassembled WGS sequence"/>
</dbReference>
<reference evidence="2 3" key="1">
    <citation type="submission" date="2020-08" db="EMBL/GenBank/DDBJ databases">
        <title>Genome public.</title>
        <authorList>
            <person name="Liu C."/>
            <person name="Sun Q."/>
        </authorList>
    </citation>
    <scope>NUCLEOTIDE SEQUENCE [LARGE SCALE GENOMIC DNA]</scope>
    <source>
        <strain evidence="2 3">BX0805</strain>
    </source>
</reference>
<protein>
    <submittedName>
        <fullName evidence="2">Transposase</fullName>
    </submittedName>
</protein>
<dbReference type="Pfam" id="PF03050">
    <property type="entry name" value="DDE_Tnp_IS66"/>
    <property type="match status" value="1"/>
</dbReference>
<evidence type="ECO:0000313" key="2">
    <source>
        <dbReference type="EMBL" id="MBC5754148.1"/>
    </source>
</evidence>
<accession>A0ABR7IB21</accession>
<evidence type="ECO:0000259" key="1">
    <source>
        <dbReference type="Pfam" id="PF03050"/>
    </source>
</evidence>
<feature type="domain" description="Transposase IS66 central" evidence="1">
    <location>
        <begin position="104"/>
        <end position="182"/>
    </location>
</feature>
<gene>
    <name evidence="2" type="ORF">H8Z76_09020</name>
</gene>
<dbReference type="PANTHER" id="PTHR33678:SF1">
    <property type="entry name" value="BLL1576 PROTEIN"/>
    <property type="match status" value="1"/>
</dbReference>
<keyword evidence="3" id="KW-1185">Reference proteome</keyword>
<dbReference type="InterPro" id="IPR004291">
    <property type="entry name" value="Transposase_IS66_central"/>
</dbReference>
<comment type="caution">
    <text evidence="2">The sequence shown here is derived from an EMBL/GenBank/DDBJ whole genome shotgun (WGS) entry which is preliminary data.</text>
</comment>
<proteinExistence type="predicted"/>
<dbReference type="InterPro" id="IPR052344">
    <property type="entry name" value="Transposase-related"/>
</dbReference>
<evidence type="ECO:0000313" key="3">
    <source>
        <dbReference type="Proteomes" id="UP000621540"/>
    </source>
</evidence>
<sequence length="201" mass="22060">MGILSVSFSSFETISDIFISICTFKFNTYPPSFCRTDFAPNHRSLRESSGKKQGAQEGHEGVHLSVISNPDHIREHMHSDCTGCPLHGGVKTGSFPENIKAAVQYGKNLQAMVVAFNTVGAVSINRTHEILSSVFNIPLATGTIKNMVTRCAEALKDTYERIRLKMITLGLVHCDETGTRVDGKTIRSRHGQSGLRSFCSI</sequence>